<reference evidence="2 3" key="1">
    <citation type="journal article" date="2017" name="Nature">
        <title>The Apostasia genome and the evolution of orchids.</title>
        <authorList>
            <person name="Zhang G.Q."/>
            <person name="Liu K.W."/>
            <person name="Li Z."/>
            <person name="Lohaus R."/>
            <person name="Hsiao Y.Y."/>
            <person name="Niu S.C."/>
            <person name="Wang J.Y."/>
            <person name="Lin Y.C."/>
            <person name="Xu Q."/>
            <person name="Chen L.J."/>
            <person name="Yoshida K."/>
            <person name="Fujiwara S."/>
            <person name="Wang Z.W."/>
            <person name="Zhang Y.Q."/>
            <person name="Mitsuda N."/>
            <person name="Wang M."/>
            <person name="Liu G.H."/>
            <person name="Pecoraro L."/>
            <person name="Huang H.X."/>
            <person name="Xiao X.J."/>
            <person name="Lin M."/>
            <person name="Wu X.Y."/>
            <person name="Wu W.L."/>
            <person name="Chen Y.Y."/>
            <person name="Chang S.B."/>
            <person name="Sakamoto S."/>
            <person name="Ohme-Takagi M."/>
            <person name="Yagi M."/>
            <person name="Zeng S.J."/>
            <person name="Shen C.Y."/>
            <person name="Yeh C.M."/>
            <person name="Luo Y.B."/>
            <person name="Tsai W.C."/>
            <person name="Van de Peer Y."/>
            <person name="Liu Z.J."/>
        </authorList>
    </citation>
    <scope>NUCLEOTIDE SEQUENCE [LARGE SCALE GENOMIC DNA]</scope>
    <source>
        <strain evidence="3">cv. Shenzhen</strain>
        <tissue evidence="2">Stem</tissue>
    </source>
</reference>
<gene>
    <name evidence="2" type="ORF">AXF42_Ash014937</name>
</gene>
<dbReference type="AlphaFoldDB" id="A0A2I0ALL1"/>
<accession>A0A2I0ALL1</accession>
<protein>
    <submittedName>
        <fullName evidence="2">Uncharacterized protein</fullName>
    </submittedName>
</protein>
<feature type="transmembrane region" description="Helical" evidence="1">
    <location>
        <begin position="58"/>
        <end position="78"/>
    </location>
</feature>
<evidence type="ECO:0000313" key="2">
    <source>
        <dbReference type="EMBL" id="PKA56434.1"/>
    </source>
</evidence>
<evidence type="ECO:0000313" key="3">
    <source>
        <dbReference type="Proteomes" id="UP000236161"/>
    </source>
</evidence>
<keyword evidence="1" id="KW-0472">Membrane</keyword>
<feature type="transmembrane region" description="Helical" evidence="1">
    <location>
        <begin position="21"/>
        <end position="38"/>
    </location>
</feature>
<dbReference type="EMBL" id="KZ451973">
    <property type="protein sequence ID" value="PKA56434.1"/>
    <property type="molecule type" value="Genomic_DNA"/>
</dbReference>
<name>A0A2I0ALL1_9ASPA</name>
<keyword evidence="1" id="KW-0812">Transmembrane</keyword>
<proteinExistence type="predicted"/>
<keyword evidence="1" id="KW-1133">Transmembrane helix</keyword>
<dbReference type="Proteomes" id="UP000236161">
    <property type="component" value="Unassembled WGS sequence"/>
</dbReference>
<dbReference type="OrthoDB" id="10574047at2759"/>
<evidence type="ECO:0000256" key="1">
    <source>
        <dbReference type="SAM" id="Phobius"/>
    </source>
</evidence>
<sequence length="129" mass="13546">MVLPRSIPNTPPTRSFSSTPGTLIFVICLVAGSLLSSLTYEERDGGLVPTVIFLGRPIAFRIFVLALLLSFAASSGAIMHRFVSPAYGRLCRRVAAASLAIASAALAWASVWWGLALFGALAVAMHGGL</sequence>
<keyword evidence="3" id="KW-1185">Reference proteome</keyword>
<feature type="transmembrane region" description="Helical" evidence="1">
    <location>
        <begin position="99"/>
        <end position="125"/>
    </location>
</feature>
<organism evidence="2 3">
    <name type="scientific">Apostasia shenzhenica</name>
    <dbReference type="NCBI Taxonomy" id="1088818"/>
    <lineage>
        <taxon>Eukaryota</taxon>
        <taxon>Viridiplantae</taxon>
        <taxon>Streptophyta</taxon>
        <taxon>Embryophyta</taxon>
        <taxon>Tracheophyta</taxon>
        <taxon>Spermatophyta</taxon>
        <taxon>Magnoliopsida</taxon>
        <taxon>Liliopsida</taxon>
        <taxon>Asparagales</taxon>
        <taxon>Orchidaceae</taxon>
        <taxon>Apostasioideae</taxon>
        <taxon>Apostasia</taxon>
    </lineage>
</organism>